<reference evidence="1 2" key="1">
    <citation type="submission" date="2019-10" db="EMBL/GenBank/DDBJ databases">
        <title>Draft genome sequence of Marinobacter hydrocarbonoclasticus NCT7M from the microbiome of the marine copepod.</title>
        <authorList>
            <person name="Nuttall R."/>
            <person name="Sharma G."/>
            <person name="Moisander P."/>
        </authorList>
    </citation>
    <scope>NUCLEOTIDE SEQUENCE [LARGE SCALE GENOMIC DNA]</scope>
    <source>
        <strain evidence="1 2">NCT7M</strain>
    </source>
</reference>
<protein>
    <submittedName>
        <fullName evidence="1">Uncharacterized protein</fullName>
    </submittedName>
</protein>
<dbReference type="AlphaFoldDB" id="A0A833JRZ6"/>
<dbReference type="EMBL" id="WBMP01000011">
    <property type="protein sequence ID" value="KAE8545025.1"/>
    <property type="molecule type" value="Genomic_DNA"/>
</dbReference>
<organism evidence="1 2">
    <name type="scientific">Marinobacter nauticus</name>
    <name type="common">Marinobacter hydrocarbonoclasticus</name>
    <name type="synonym">Marinobacter aquaeolei</name>
    <dbReference type="NCBI Taxonomy" id="2743"/>
    <lineage>
        <taxon>Bacteria</taxon>
        <taxon>Pseudomonadati</taxon>
        <taxon>Pseudomonadota</taxon>
        <taxon>Gammaproteobacteria</taxon>
        <taxon>Pseudomonadales</taxon>
        <taxon>Marinobacteraceae</taxon>
        <taxon>Marinobacter</taxon>
    </lineage>
</organism>
<sequence length="184" mass="20671">MPKSLGGNRKPLLTQNSQKRRIERTSNDYFHDLNVLGVIGSKGGSGEFSQVVDLVRRSKSEKWLVVSVNLDYKHEEYWQGNPLASYKVVDWQHDDGLRETADLASNLEVDHLILCIGRGSRGQLYGRVDRALGICDEVFVTINTACPSSMSAVTFIKEHGIEKSEGAEKLRWVDLSARTRWPPA</sequence>
<proteinExistence type="predicted"/>
<evidence type="ECO:0000313" key="1">
    <source>
        <dbReference type="EMBL" id="KAE8545025.1"/>
    </source>
</evidence>
<dbReference type="Proteomes" id="UP000469950">
    <property type="component" value="Unassembled WGS sequence"/>
</dbReference>
<gene>
    <name evidence="1" type="ORF">F6453_2632</name>
</gene>
<name>A0A833JRZ6_MARNT</name>
<evidence type="ECO:0000313" key="2">
    <source>
        <dbReference type="Proteomes" id="UP000469950"/>
    </source>
</evidence>
<dbReference type="RefSeq" id="WP_153741088.1">
    <property type="nucleotide sequence ID" value="NZ_WBMP01000011.1"/>
</dbReference>
<accession>A0A833JRZ6</accession>
<comment type="caution">
    <text evidence="1">The sequence shown here is derived from an EMBL/GenBank/DDBJ whole genome shotgun (WGS) entry which is preliminary data.</text>
</comment>